<dbReference type="Pfam" id="PF14337">
    <property type="entry name" value="Abi_alpha"/>
    <property type="match status" value="1"/>
</dbReference>
<organism evidence="1 2">
    <name type="scientific">Litoribrevibacter albus</name>
    <dbReference type="NCBI Taxonomy" id="1473156"/>
    <lineage>
        <taxon>Bacteria</taxon>
        <taxon>Pseudomonadati</taxon>
        <taxon>Pseudomonadota</taxon>
        <taxon>Gammaproteobacteria</taxon>
        <taxon>Oceanospirillales</taxon>
        <taxon>Oceanospirillaceae</taxon>
        <taxon>Litoribrevibacter</taxon>
    </lineage>
</organism>
<evidence type="ECO:0000313" key="2">
    <source>
        <dbReference type="Proteomes" id="UP001161389"/>
    </source>
</evidence>
<sequence length="114" mass="12622">MTNENNNVIAEKLAVPIYEDALKPFTKEISKGLTSIARMANAGIFLVEDGVHALTNVLRMTAHNLACLPPEQITFERPRVALQALNEAKFAINEEEIQHLFSNLISSSLDNSMN</sequence>
<dbReference type="EMBL" id="BSNM01000026">
    <property type="protein sequence ID" value="GLQ33309.1"/>
    <property type="molecule type" value="Genomic_DNA"/>
</dbReference>
<keyword evidence="2" id="KW-1185">Reference proteome</keyword>
<dbReference type="InterPro" id="IPR025506">
    <property type="entry name" value="Abi_alpha"/>
</dbReference>
<reference evidence="1" key="2">
    <citation type="submission" date="2023-01" db="EMBL/GenBank/DDBJ databases">
        <title>Draft genome sequence of Litoribrevibacter albus strain NBRC 110071.</title>
        <authorList>
            <person name="Sun Q."/>
            <person name="Mori K."/>
        </authorList>
    </citation>
    <scope>NUCLEOTIDE SEQUENCE</scope>
    <source>
        <strain evidence="1">NBRC 110071</strain>
    </source>
</reference>
<dbReference type="RefSeq" id="WP_284383688.1">
    <property type="nucleotide sequence ID" value="NZ_BSNM01000026.1"/>
</dbReference>
<dbReference type="AlphaFoldDB" id="A0AA37SD68"/>
<reference evidence="1" key="1">
    <citation type="journal article" date="2014" name="Int. J. Syst. Evol. Microbiol.">
        <title>Complete genome sequence of Corynebacterium casei LMG S-19264T (=DSM 44701T), isolated from a smear-ripened cheese.</title>
        <authorList>
            <consortium name="US DOE Joint Genome Institute (JGI-PGF)"/>
            <person name="Walter F."/>
            <person name="Albersmeier A."/>
            <person name="Kalinowski J."/>
            <person name="Ruckert C."/>
        </authorList>
    </citation>
    <scope>NUCLEOTIDE SEQUENCE</scope>
    <source>
        <strain evidence="1">NBRC 110071</strain>
    </source>
</reference>
<name>A0AA37SD68_9GAMM</name>
<accession>A0AA37SD68</accession>
<proteinExistence type="predicted"/>
<protein>
    <submittedName>
        <fullName evidence="1">Uncharacterized protein</fullName>
    </submittedName>
</protein>
<comment type="caution">
    <text evidence="1">The sequence shown here is derived from an EMBL/GenBank/DDBJ whole genome shotgun (WGS) entry which is preliminary data.</text>
</comment>
<dbReference type="Proteomes" id="UP001161389">
    <property type="component" value="Unassembled WGS sequence"/>
</dbReference>
<evidence type="ECO:0000313" key="1">
    <source>
        <dbReference type="EMBL" id="GLQ33309.1"/>
    </source>
</evidence>
<gene>
    <name evidence="1" type="ORF">GCM10007876_37890</name>
</gene>